<evidence type="ECO:0000256" key="10">
    <source>
        <dbReference type="ARBA" id="ARBA00023128"/>
    </source>
</evidence>
<keyword evidence="7" id="KW-0809">Transit peptide</keyword>
<dbReference type="GO" id="GO:0071949">
    <property type="term" value="F:FAD binding"/>
    <property type="evidence" value="ECO:0007669"/>
    <property type="project" value="TreeGrafter"/>
</dbReference>
<sequence length="351" mass="38503">MVESGIKTDHVVLAVGLEPNVELATTSGLEVDENHGGFRASFRVNAELEARSNLWVAGDAACFYDIKLGRRRVEHHDHAIVSGRLAGENMTGAGKPYWHQSMFWSDLGPEVGYEAIGIVDASLPTVGVFAKATAKDTPKAVVEATGESLRSETEQIADPSPPMYHSSSPHSPQTGEDYGKGVVFYLRDNVVVGIVLWNVFNRMPIARKIIKDGKSYDDLNEVAKLFTAYLKEEQPDHSLLTKVELDSTTSLIQAAKNLMNTVVSTKYPRQGTIDEDDSYNPNELENHLSKTLVITSLASATSKIPLDNNSIGISDFTSEPSSNSQHDMNGWTEVKSKSSTKKEHQVKNIQE</sequence>
<comment type="catalytic activity">
    <reaction evidence="11">
        <text>A + NADH + H(+) = AH2 + NAD(+)</text>
        <dbReference type="Rhea" id="RHEA:11356"/>
        <dbReference type="ChEBI" id="CHEBI:13193"/>
        <dbReference type="ChEBI" id="CHEBI:15378"/>
        <dbReference type="ChEBI" id="CHEBI:17499"/>
        <dbReference type="ChEBI" id="CHEBI:57540"/>
        <dbReference type="ChEBI" id="CHEBI:57945"/>
    </reaction>
</comment>
<comment type="similarity">
    <text evidence="3">Belongs to the FAD-dependent oxidoreductase family.</text>
</comment>
<evidence type="ECO:0000313" key="15">
    <source>
        <dbReference type="EMBL" id="KAK4310644.1"/>
    </source>
</evidence>
<comment type="cofactor">
    <cofactor evidence="1">
        <name>FAD</name>
        <dbReference type="ChEBI" id="CHEBI:57692"/>
    </cofactor>
</comment>
<dbReference type="Gene3D" id="3.50.50.60">
    <property type="entry name" value="FAD/NAD(P)-binding domain"/>
    <property type="match status" value="1"/>
</dbReference>
<evidence type="ECO:0000256" key="3">
    <source>
        <dbReference type="ARBA" id="ARBA00006442"/>
    </source>
</evidence>
<dbReference type="Pfam" id="PF14721">
    <property type="entry name" value="AIF_C"/>
    <property type="match status" value="1"/>
</dbReference>
<keyword evidence="10" id="KW-0496">Mitochondrion</keyword>
<evidence type="ECO:0000256" key="11">
    <source>
        <dbReference type="ARBA" id="ARBA00047786"/>
    </source>
</evidence>
<evidence type="ECO:0008006" key="17">
    <source>
        <dbReference type="Google" id="ProtNLM"/>
    </source>
</evidence>
<protein>
    <recommendedName>
        <fullName evidence="17">Apoptosis-inducing factor 1, mitochondrial</fullName>
    </recommendedName>
</protein>
<dbReference type="InterPro" id="IPR023753">
    <property type="entry name" value="FAD/NAD-binding_dom"/>
</dbReference>
<evidence type="ECO:0000256" key="9">
    <source>
        <dbReference type="ARBA" id="ARBA00023027"/>
    </source>
</evidence>
<dbReference type="InterPro" id="IPR029324">
    <property type="entry name" value="AIF_C"/>
</dbReference>
<feature type="compositionally biased region" description="Low complexity" evidence="12">
    <location>
        <begin position="163"/>
        <end position="172"/>
    </location>
</feature>
<dbReference type="SUPFAM" id="SSF51905">
    <property type="entry name" value="FAD/NAD(P)-binding domain"/>
    <property type="match status" value="1"/>
</dbReference>
<keyword evidence="8" id="KW-0560">Oxidoreductase</keyword>
<keyword evidence="5" id="KW-0053">Apoptosis</keyword>
<keyword evidence="6" id="KW-0274">FAD</keyword>
<dbReference type="Gene3D" id="3.30.390.30">
    <property type="match status" value="1"/>
</dbReference>
<dbReference type="GO" id="GO:0016174">
    <property type="term" value="F:NAD(P)H oxidase H2O2-forming activity"/>
    <property type="evidence" value="ECO:0007669"/>
    <property type="project" value="TreeGrafter"/>
</dbReference>
<dbReference type="AlphaFoldDB" id="A0AAE1PLP2"/>
<dbReference type="GO" id="GO:0033108">
    <property type="term" value="P:mitochondrial respiratory chain complex assembly"/>
    <property type="evidence" value="ECO:0007669"/>
    <property type="project" value="TreeGrafter"/>
</dbReference>
<dbReference type="GO" id="GO:0046983">
    <property type="term" value="F:protein dimerization activity"/>
    <property type="evidence" value="ECO:0007669"/>
    <property type="project" value="InterPro"/>
</dbReference>
<dbReference type="Pfam" id="PF07992">
    <property type="entry name" value="Pyr_redox_2"/>
    <property type="match status" value="1"/>
</dbReference>
<keyword evidence="16" id="KW-1185">Reference proteome</keyword>
<dbReference type="EMBL" id="JAWZYT010001613">
    <property type="protein sequence ID" value="KAK4310644.1"/>
    <property type="molecule type" value="Genomic_DNA"/>
</dbReference>
<evidence type="ECO:0000256" key="12">
    <source>
        <dbReference type="SAM" id="MobiDB-lite"/>
    </source>
</evidence>
<name>A0AAE1PLP2_9EUCA</name>
<keyword evidence="9" id="KW-0520">NAD</keyword>
<proteinExistence type="inferred from homology"/>
<dbReference type="SMART" id="SM01353">
    <property type="entry name" value="AIF_C"/>
    <property type="match status" value="1"/>
</dbReference>
<dbReference type="SUPFAM" id="SSF55424">
    <property type="entry name" value="FAD/NAD-linked reductases, dimerisation (C-terminal) domain"/>
    <property type="match status" value="1"/>
</dbReference>
<dbReference type="InterPro" id="IPR016156">
    <property type="entry name" value="FAD/NAD-linked_Rdtase_dimer_sf"/>
</dbReference>
<evidence type="ECO:0000313" key="16">
    <source>
        <dbReference type="Proteomes" id="UP001292094"/>
    </source>
</evidence>
<feature type="region of interest" description="Disordered" evidence="12">
    <location>
        <begin position="144"/>
        <end position="174"/>
    </location>
</feature>
<dbReference type="InterPro" id="IPR050446">
    <property type="entry name" value="FAD-oxidoreductase/Apoptosis"/>
</dbReference>
<gene>
    <name evidence="15" type="ORF">Pmani_017811</name>
</gene>
<evidence type="ECO:0000256" key="8">
    <source>
        <dbReference type="ARBA" id="ARBA00023002"/>
    </source>
</evidence>
<dbReference type="GO" id="GO:0006915">
    <property type="term" value="P:apoptotic process"/>
    <property type="evidence" value="ECO:0007669"/>
    <property type="project" value="UniProtKB-KW"/>
</dbReference>
<keyword evidence="4" id="KW-0285">Flavoprotein</keyword>
<evidence type="ECO:0000256" key="2">
    <source>
        <dbReference type="ARBA" id="ARBA00004173"/>
    </source>
</evidence>
<dbReference type="Proteomes" id="UP001292094">
    <property type="component" value="Unassembled WGS sequence"/>
</dbReference>
<feature type="domain" description="Mitochondrial apoptosis-inducing factor C-terminal" evidence="14">
    <location>
        <begin position="86"/>
        <end position="212"/>
    </location>
</feature>
<evidence type="ECO:0000259" key="13">
    <source>
        <dbReference type="Pfam" id="PF07992"/>
    </source>
</evidence>
<comment type="subcellular location">
    <subcellularLocation>
        <location evidence="2">Mitochondrion</location>
    </subcellularLocation>
</comment>
<evidence type="ECO:0000256" key="1">
    <source>
        <dbReference type="ARBA" id="ARBA00001974"/>
    </source>
</evidence>
<organism evidence="15 16">
    <name type="scientific">Petrolisthes manimaculis</name>
    <dbReference type="NCBI Taxonomy" id="1843537"/>
    <lineage>
        <taxon>Eukaryota</taxon>
        <taxon>Metazoa</taxon>
        <taxon>Ecdysozoa</taxon>
        <taxon>Arthropoda</taxon>
        <taxon>Crustacea</taxon>
        <taxon>Multicrustacea</taxon>
        <taxon>Malacostraca</taxon>
        <taxon>Eumalacostraca</taxon>
        <taxon>Eucarida</taxon>
        <taxon>Decapoda</taxon>
        <taxon>Pleocyemata</taxon>
        <taxon>Anomura</taxon>
        <taxon>Galatheoidea</taxon>
        <taxon>Porcellanidae</taxon>
        <taxon>Petrolisthes</taxon>
    </lineage>
</organism>
<dbReference type="PANTHER" id="PTHR43557:SF4">
    <property type="entry name" value="APOPTOSIS-INDUCING FACTOR 1, MITOCHONDRIAL"/>
    <property type="match status" value="1"/>
</dbReference>
<dbReference type="GO" id="GO:0005739">
    <property type="term" value="C:mitochondrion"/>
    <property type="evidence" value="ECO:0007669"/>
    <property type="project" value="UniProtKB-SubCell"/>
</dbReference>
<dbReference type="InterPro" id="IPR036188">
    <property type="entry name" value="FAD/NAD-bd_sf"/>
</dbReference>
<accession>A0AAE1PLP2</accession>
<feature type="domain" description="FAD/NAD(P)-binding" evidence="13">
    <location>
        <begin position="5"/>
        <end position="82"/>
    </location>
</feature>
<evidence type="ECO:0000256" key="6">
    <source>
        <dbReference type="ARBA" id="ARBA00022827"/>
    </source>
</evidence>
<feature type="compositionally biased region" description="Polar residues" evidence="12">
    <location>
        <begin position="315"/>
        <end position="327"/>
    </location>
</feature>
<evidence type="ECO:0000256" key="5">
    <source>
        <dbReference type="ARBA" id="ARBA00022703"/>
    </source>
</evidence>
<evidence type="ECO:0000256" key="4">
    <source>
        <dbReference type="ARBA" id="ARBA00022630"/>
    </source>
</evidence>
<evidence type="ECO:0000259" key="14">
    <source>
        <dbReference type="Pfam" id="PF14721"/>
    </source>
</evidence>
<comment type="caution">
    <text evidence="15">The sequence shown here is derived from an EMBL/GenBank/DDBJ whole genome shotgun (WGS) entry which is preliminary data.</text>
</comment>
<feature type="region of interest" description="Disordered" evidence="12">
    <location>
        <begin position="315"/>
        <end position="351"/>
    </location>
</feature>
<feature type="compositionally biased region" description="Basic and acidic residues" evidence="12">
    <location>
        <begin position="334"/>
        <end position="351"/>
    </location>
</feature>
<evidence type="ECO:0000256" key="7">
    <source>
        <dbReference type="ARBA" id="ARBA00022946"/>
    </source>
</evidence>
<reference evidence="15" key="1">
    <citation type="submission" date="2023-11" db="EMBL/GenBank/DDBJ databases">
        <title>Genome assemblies of two species of porcelain crab, Petrolisthes cinctipes and Petrolisthes manimaculis (Anomura: Porcellanidae).</title>
        <authorList>
            <person name="Angst P."/>
        </authorList>
    </citation>
    <scope>NUCLEOTIDE SEQUENCE</scope>
    <source>
        <strain evidence="15">PB745_02</strain>
        <tissue evidence="15">Gill</tissue>
    </source>
</reference>
<dbReference type="PANTHER" id="PTHR43557">
    <property type="entry name" value="APOPTOSIS-INDUCING FACTOR 1"/>
    <property type="match status" value="1"/>
</dbReference>